<dbReference type="AlphaFoldDB" id="A0AAN8I722"/>
<dbReference type="PANTHER" id="PTHR13265">
    <property type="entry name" value="THO COMPLEX SUBUNIT 1"/>
    <property type="match status" value="1"/>
</dbReference>
<feature type="compositionally biased region" description="Basic and acidic residues" evidence="1">
    <location>
        <begin position="209"/>
        <end position="218"/>
    </location>
</feature>
<feature type="compositionally biased region" description="Basic and acidic residues" evidence="1">
    <location>
        <begin position="547"/>
        <end position="570"/>
    </location>
</feature>
<sequence length="592" mass="67494">MSIMKIPLVSTYRQVAEAATQSEAAQILERVRSIRANSNEDGPAHTSAIDTSFRELFVELIASLDIESDDFSPVWSLLDSINLLCDNELCESALGFWLVEDLLDSQTIHGCREVFNYLESRRERMTKVNFAAKHLPILRCCNELLRRLSRAEDTVFCGRVFIYLFQSFPLGDKSSVNLRGEFHVENVTAYDEIREKTENGDESMDVDDEAKKEQDATEGKANLDDLYPTFWSLQSLFSSPTRLFEDNSMQQFKDAMKQTMTCFSNVAQNSATAAVQDPDKRGLKRKRGDMNGDHKEPNASAFNPKYLTNRDLFDLEVHDIEFRRHVLVQALILLDFLISLSAQGKAKLSNIKEKKGTMTALYDKYTLSEEDRTWAIETRRQIEKYLEEGNGTEGRYYLRMVNMVLSRDKNWAFWKAEGCPPISRAPVETTVEQESQDSLQNITSAASQPLPRPAGAAQLEFLSHSEPLEALKERRPHIPTLENYYKGIQTDDLDLDFATEEEKKEIEERKAGKLWRALRSARGKRFTLCEEIRNGENLGALIGKVKEEDKEQVQEPEQAKQEEAQDKEQAQTDADSNANTVVAEAEEMKQEA</sequence>
<dbReference type="Proteomes" id="UP001316803">
    <property type="component" value="Unassembled WGS sequence"/>
</dbReference>
<name>A0AAN8I722_9EURO</name>
<evidence type="ECO:0000313" key="2">
    <source>
        <dbReference type="EMBL" id="KAK5952581.1"/>
    </source>
</evidence>
<dbReference type="Pfam" id="PF11957">
    <property type="entry name" value="efThoc1"/>
    <property type="match status" value="1"/>
</dbReference>
<feature type="region of interest" description="Disordered" evidence="1">
    <location>
        <begin position="195"/>
        <end position="218"/>
    </location>
</feature>
<proteinExistence type="predicted"/>
<feature type="region of interest" description="Disordered" evidence="1">
    <location>
        <begin position="273"/>
        <end position="300"/>
    </location>
</feature>
<feature type="compositionally biased region" description="Basic and acidic residues" evidence="1">
    <location>
        <begin position="288"/>
        <end position="297"/>
    </location>
</feature>
<evidence type="ECO:0000256" key="1">
    <source>
        <dbReference type="SAM" id="MobiDB-lite"/>
    </source>
</evidence>
<keyword evidence="3" id="KW-1185">Reference proteome</keyword>
<dbReference type="PANTHER" id="PTHR13265:SF0">
    <property type="entry name" value="HPR1"/>
    <property type="match status" value="1"/>
</dbReference>
<evidence type="ECO:0008006" key="4">
    <source>
        <dbReference type="Google" id="ProtNLM"/>
    </source>
</evidence>
<dbReference type="GO" id="GO:0006406">
    <property type="term" value="P:mRNA export from nucleus"/>
    <property type="evidence" value="ECO:0007669"/>
    <property type="project" value="TreeGrafter"/>
</dbReference>
<feature type="region of interest" description="Disordered" evidence="1">
    <location>
        <begin position="547"/>
        <end position="592"/>
    </location>
</feature>
<organism evidence="2 3">
    <name type="scientific">Knufia fluminis</name>
    <dbReference type="NCBI Taxonomy" id="191047"/>
    <lineage>
        <taxon>Eukaryota</taxon>
        <taxon>Fungi</taxon>
        <taxon>Dikarya</taxon>
        <taxon>Ascomycota</taxon>
        <taxon>Pezizomycotina</taxon>
        <taxon>Eurotiomycetes</taxon>
        <taxon>Chaetothyriomycetidae</taxon>
        <taxon>Chaetothyriales</taxon>
        <taxon>Trichomeriaceae</taxon>
        <taxon>Knufia</taxon>
    </lineage>
</organism>
<gene>
    <name evidence="2" type="ORF">OHC33_006173</name>
</gene>
<comment type="caution">
    <text evidence="2">The sequence shown here is derived from an EMBL/GenBank/DDBJ whole genome shotgun (WGS) entry which is preliminary data.</text>
</comment>
<dbReference type="InterPro" id="IPR021861">
    <property type="entry name" value="THO_THOC1"/>
</dbReference>
<dbReference type="EMBL" id="JAKLMC020000014">
    <property type="protein sequence ID" value="KAK5952581.1"/>
    <property type="molecule type" value="Genomic_DNA"/>
</dbReference>
<reference evidence="2 3" key="1">
    <citation type="submission" date="2022-12" db="EMBL/GenBank/DDBJ databases">
        <title>Genomic features and morphological characterization of a novel Knufia sp. strain isolated from spacecraft assembly facility.</title>
        <authorList>
            <person name="Teixeira M."/>
            <person name="Chander A.M."/>
            <person name="Stajich J.E."/>
            <person name="Venkateswaran K."/>
        </authorList>
    </citation>
    <scope>NUCLEOTIDE SEQUENCE [LARGE SCALE GENOMIC DNA]</scope>
    <source>
        <strain evidence="2 3">FJI-L2-BK-P2</strain>
    </source>
</reference>
<accession>A0AAN8I722</accession>
<protein>
    <recommendedName>
        <fullName evidence="4">THO complex subunit 1</fullName>
    </recommendedName>
</protein>
<dbReference type="GO" id="GO:0000445">
    <property type="term" value="C:THO complex part of transcription export complex"/>
    <property type="evidence" value="ECO:0007669"/>
    <property type="project" value="TreeGrafter"/>
</dbReference>
<evidence type="ECO:0000313" key="3">
    <source>
        <dbReference type="Proteomes" id="UP001316803"/>
    </source>
</evidence>